<organism evidence="1 2">
    <name type="scientific">Croceimicrobium hydrocarbonivorans</name>
    <dbReference type="NCBI Taxonomy" id="2761580"/>
    <lineage>
        <taxon>Bacteria</taxon>
        <taxon>Pseudomonadati</taxon>
        <taxon>Bacteroidota</taxon>
        <taxon>Flavobacteriia</taxon>
        <taxon>Flavobacteriales</taxon>
        <taxon>Owenweeksiaceae</taxon>
        <taxon>Croceimicrobium</taxon>
    </lineage>
</organism>
<name>A0A7H0VIF2_9FLAO</name>
<evidence type="ECO:0000313" key="2">
    <source>
        <dbReference type="Proteomes" id="UP000516305"/>
    </source>
</evidence>
<dbReference type="KEGG" id="chyd:H4K34_06575"/>
<gene>
    <name evidence="1" type="ORF">H4K34_06575</name>
</gene>
<reference evidence="1 2" key="1">
    <citation type="submission" date="2020-08" db="EMBL/GenBank/DDBJ databases">
        <title>Croceimicrobium hydrocarbonivorans gen. nov., sp. nov., a novel marine bacterium isolated from a bacterial consortium that degrades polyethylene terephthalate.</title>
        <authorList>
            <person name="Liu R."/>
        </authorList>
    </citation>
    <scope>NUCLEOTIDE SEQUENCE [LARGE SCALE GENOMIC DNA]</scope>
    <source>
        <strain evidence="1 2">A20-9</strain>
    </source>
</reference>
<keyword evidence="2" id="KW-1185">Reference proteome</keyword>
<dbReference type="RefSeq" id="WP_210760027.1">
    <property type="nucleotide sequence ID" value="NZ_CP060139.1"/>
</dbReference>
<accession>A0A7H0VIF2</accession>
<sequence length="179" mass="20937">MRLFQSFFGYLFLGLLLMQCFGIYPSFRYLQQQIRQEVKSRIKAGIPEEELIAFRWNSIKEQAQWTKAGKEFRYRGEMFDIIRSEGSDSDLLFYCFADLKEKGLFDGLNDLVRASGFGNNQQPGPLKSCLQWFFKIFLSEQPIVFKLSIQQQSFQAQSFYYLPFLGEAFLNLLDPPPEA</sequence>
<evidence type="ECO:0000313" key="1">
    <source>
        <dbReference type="EMBL" id="QNR25500.1"/>
    </source>
</evidence>
<proteinExistence type="predicted"/>
<dbReference type="EMBL" id="CP060139">
    <property type="protein sequence ID" value="QNR25500.1"/>
    <property type="molecule type" value="Genomic_DNA"/>
</dbReference>
<protein>
    <submittedName>
        <fullName evidence="1">Uncharacterized protein</fullName>
    </submittedName>
</protein>
<dbReference type="Proteomes" id="UP000516305">
    <property type="component" value="Chromosome"/>
</dbReference>
<dbReference type="AlphaFoldDB" id="A0A7H0VIF2"/>